<keyword evidence="2 4" id="KW-0479">Metal-binding</keyword>
<name>A0A1I0KG47_9BACT</name>
<dbReference type="GO" id="GO:0020037">
    <property type="term" value="F:heme binding"/>
    <property type="evidence" value="ECO:0007669"/>
    <property type="project" value="InterPro"/>
</dbReference>
<proteinExistence type="predicted"/>
<gene>
    <name evidence="7" type="ORF">SAMN05443639_110263</name>
</gene>
<dbReference type="Pfam" id="PF00034">
    <property type="entry name" value="Cytochrom_C"/>
    <property type="match status" value="1"/>
</dbReference>
<dbReference type="Gene3D" id="1.10.760.10">
    <property type="entry name" value="Cytochrome c-like domain"/>
    <property type="match status" value="1"/>
</dbReference>
<keyword evidence="3 4" id="KW-0408">Iron</keyword>
<feature type="region of interest" description="Disordered" evidence="5">
    <location>
        <begin position="174"/>
        <end position="198"/>
    </location>
</feature>
<evidence type="ECO:0000256" key="2">
    <source>
        <dbReference type="ARBA" id="ARBA00022723"/>
    </source>
</evidence>
<evidence type="ECO:0000313" key="8">
    <source>
        <dbReference type="Proteomes" id="UP000199181"/>
    </source>
</evidence>
<dbReference type="InterPro" id="IPR036909">
    <property type="entry name" value="Cyt_c-like_dom_sf"/>
</dbReference>
<protein>
    <submittedName>
        <fullName evidence="7">Cytochrome c</fullName>
    </submittedName>
</protein>
<feature type="compositionally biased region" description="Basic and acidic residues" evidence="5">
    <location>
        <begin position="189"/>
        <end position="198"/>
    </location>
</feature>
<dbReference type="Proteomes" id="UP000199181">
    <property type="component" value="Unassembled WGS sequence"/>
</dbReference>
<dbReference type="InterPro" id="IPR009056">
    <property type="entry name" value="Cyt_c-like_dom"/>
</dbReference>
<evidence type="ECO:0000256" key="4">
    <source>
        <dbReference type="PROSITE-ProRule" id="PRU00433"/>
    </source>
</evidence>
<dbReference type="GO" id="GO:0046872">
    <property type="term" value="F:metal ion binding"/>
    <property type="evidence" value="ECO:0007669"/>
    <property type="project" value="UniProtKB-KW"/>
</dbReference>
<sequence length="304" mass="32101">MRKGGNPVGGLMRRWGRHGDVAVCAVAVLLSLGSGLWVMRAWAAQPRGEAEQGGLRLRLEQATWLHEPMDHGDAVRLPVGQGAPGLGQRQLAVGLTLWNGARAPVAFSPWDFVLVSEAGQVWFPIEAGEPSILRPGQRLSLSWGFNVPVSAGSLRLEWGAAGTARALLLSMQPPPSVTGEAEGQARWPPRAEELPRGSPREGAALFHERFACVTCHGSPELPGEARAAPPLNGFAQSGATRISGMSAAQYAYESLLFPGAFIASGCGQNAPCQEPSLMPVYGEALSAQEMADLISYLVGPGSRP</sequence>
<keyword evidence="1 4" id="KW-0349">Heme</keyword>
<dbReference type="GO" id="GO:0009055">
    <property type="term" value="F:electron transfer activity"/>
    <property type="evidence" value="ECO:0007669"/>
    <property type="project" value="InterPro"/>
</dbReference>
<keyword evidence="8" id="KW-1185">Reference proteome</keyword>
<evidence type="ECO:0000256" key="3">
    <source>
        <dbReference type="ARBA" id="ARBA00023004"/>
    </source>
</evidence>
<dbReference type="SUPFAM" id="SSF46626">
    <property type="entry name" value="Cytochrome c"/>
    <property type="match status" value="1"/>
</dbReference>
<evidence type="ECO:0000256" key="5">
    <source>
        <dbReference type="SAM" id="MobiDB-lite"/>
    </source>
</evidence>
<dbReference type="PROSITE" id="PS51007">
    <property type="entry name" value="CYTC"/>
    <property type="match status" value="1"/>
</dbReference>
<reference evidence="8" key="1">
    <citation type="submission" date="2016-10" db="EMBL/GenBank/DDBJ databases">
        <authorList>
            <person name="Varghese N."/>
            <person name="Submissions S."/>
        </authorList>
    </citation>
    <scope>NUCLEOTIDE SEQUENCE [LARGE SCALE GENOMIC DNA]</scope>
    <source>
        <strain evidence="8">DSM 16858</strain>
    </source>
</reference>
<accession>A0A1I0KG47</accession>
<organism evidence="7 8">
    <name type="scientific">Stigmatella erecta</name>
    <dbReference type="NCBI Taxonomy" id="83460"/>
    <lineage>
        <taxon>Bacteria</taxon>
        <taxon>Pseudomonadati</taxon>
        <taxon>Myxococcota</taxon>
        <taxon>Myxococcia</taxon>
        <taxon>Myxococcales</taxon>
        <taxon>Cystobacterineae</taxon>
        <taxon>Archangiaceae</taxon>
        <taxon>Stigmatella</taxon>
    </lineage>
</organism>
<dbReference type="EMBL" id="FOIJ01000010">
    <property type="protein sequence ID" value="SEU23517.1"/>
    <property type="molecule type" value="Genomic_DNA"/>
</dbReference>
<dbReference type="AlphaFoldDB" id="A0A1I0KG47"/>
<feature type="domain" description="Cytochrome c" evidence="6">
    <location>
        <begin position="197"/>
        <end position="301"/>
    </location>
</feature>
<evidence type="ECO:0000313" key="7">
    <source>
        <dbReference type="EMBL" id="SEU23517.1"/>
    </source>
</evidence>
<evidence type="ECO:0000256" key="1">
    <source>
        <dbReference type="ARBA" id="ARBA00022617"/>
    </source>
</evidence>
<evidence type="ECO:0000259" key="6">
    <source>
        <dbReference type="PROSITE" id="PS51007"/>
    </source>
</evidence>